<dbReference type="Pfam" id="PF07715">
    <property type="entry name" value="Plug"/>
    <property type="match status" value="1"/>
</dbReference>
<dbReference type="InterPro" id="IPR036942">
    <property type="entry name" value="Beta-barrel_TonB_sf"/>
</dbReference>
<evidence type="ECO:0000259" key="17">
    <source>
        <dbReference type="Pfam" id="PF00593"/>
    </source>
</evidence>
<gene>
    <name evidence="19" type="ORF">B0O44_109148</name>
</gene>
<dbReference type="CDD" id="cd01347">
    <property type="entry name" value="ligand_gated_channel"/>
    <property type="match status" value="1"/>
</dbReference>
<evidence type="ECO:0000259" key="18">
    <source>
        <dbReference type="Pfam" id="PF07715"/>
    </source>
</evidence>
<dbReference type="GO" id="GO:0015891">
    <property type="term" value="P:siderophore transport"/>
    <property type="evidence" value="ECO:0007669"/>
    <property type="project" value="InterPro"/>
</dbReference>
<name>A0A318U7T2_9SPHI</name>
<dbReference type="InterPro" id="IPR010105">
    <property type="entry name" value="TonB_sidphr_rcpt"/>
</dbReference>
<keyword evidence="13 14" id="KW-0998">Cell outer membrane</keyword>
<keyword evidence="12 19" id="KW-0675">Receptor</keyword>
<dbReference type="InterPro" id="IPR037066">
    <property type="entry name" value="Plug_dom_sf"/>
</dbReference>
<dbReference type="SUPFAM" id="SSF49452">
    <property type="entry name" value="Starch-binding domain-like"/>
    <property type="match status" value="1"/>
</dbReference>
<organism evidence="19 20">
    <name type="scientific">Pedobacter nutrimenti</name>
    <dbReference type="NCBI Taxonomy" id="1241337"/>
    <lineage>
        <taxon>Bacteria</taxon>
        <taxon>Pseudomonadati</taxon>
        <taxon>Bacteroidota</taxon>
        <taxon>Sphingobacteriia</taxon>
        <taxon>Sphingobacteriales</taxon>
        <taxon>Sphingobacteriaceae</taxon>
        <taxon>Pedobacter</taxon>
    </lineage>
</organism>
<dbReference type="NCBIfam" id="TIGR01783">
    <property type="entry name" value="TonB-siderophor"/>
    <property type="match status" value="1"/>
</dbReference>
<keyword evidence="11 14" id="KW-0472">Membrane</keyword>
<evidence type="ECO:0000256" key="14">
    <source>
        <dbReference type="PROSITE-ProRule" id="PRU01360"/>
    </source>
</evidence>
<dbReference type="Gene3D" id="2.60.40.1120">
    <property type="entry name" value="Carboxypeptidase-like, regulatory domain"/>
    <property type="match status" value="1"/>
</dbReference>
<feature type="chain" id="PRO_5016455589" evidence="16">
    <location>
        <begin position="33"/>
        <end position="802"/>
    </location>
</feature>
<keyword evidence="7 16" id="KW-0732">Signal</keyword>
<keyword evidence="20" id="KW-1185">Reference proteome</keyword>
<feature type="signal peptide" evidence="16">
    <location>
        <begin position="1"/>
        <end position="32"/>
    </location>
</feature>
<dbReference type="GO" id="GO:0030246">
    <property type="term" value="F:carbohydrate binding"/>
    <property type="evidence" value="ECO:0007669"/>
    <property type="project" value="InterPro"/>
</dbReference>
<evidence type="ECO:0000256" key="3">
    <source>
        <dbReference type="ARBA" id="ARBA00022448"/>
    </source>
</evidence>
<dbReference type="InterPro" id="IPR012910">
    <property type="entry name" value="Plug_dom"/>
</dbReference>
<keyword evidence="4 14" id="KW-1134">Transmembrane beta strand</keyword>
<dbReference type="InterPro" id="IPR000531">
    <property type="entry name" value="Beta-barrel_TonB"/>
</dbReference>
<reference evidence="19 20" key="1">
    <citation type="submission" date="2018-06" db="EMBL/GenBank/DDBJ databases">
        <title>Genomic Encyclopedia of Archaeal and Bacterial Type Strains, Phase II (KMG-II): from individual species to whole genera.</title>
        <authorList>
            <person name="Goeker M."/>
        </authorList>
    </citation>
    <scope>NUCLEOTIDE SEQUENCE [LARGE SCALE GENOMIC DNA]</scope>
    <source>
        <strain evidence="19 20">DSM 27372</strain>
    </source>
</reference>
<evidence type="ECO:0000256" key="12">
    <source>
        <dbReference type="ARBA" id="ARBA00023170"/>
    </source>
</evidence>
<keyword evidence="9" id="KW-0406">Ion transport</keyword>
<protein>
    <submittedName>
        <fullName evidence="19">Iron complex outermembrane receptor protein</fullName>
    </submittedName>
</protein>
<dbReference type="InterPro" id="IPR039426">
    <property type="entry name" value="TonB-dep_rcpt-like"/>
</dbReference>
<evidence type="ECO:0000313" key="20">
    <source>
        <dbReference type="Proteomes" id="UP000248198"/>
    </source>
</evidence>
<comment type="similarity">
    <text evidence="2 14 15">Belongs to the TonB-dependent receptor family.</text>
</comment>
<evidence type="ECO:0000256" key="2">
    <source>
        <dbReference type="ARBA" id="ARBA00009810"/>
    </source>
</evidence>
<dbReference type="EMBL" id="QKLU01000009">
    <property type="protein sequence ID" value="PYF70056.1"/>
    <property type="molecule type" value="Genomic_DNA"/>
</dbReference>
<dbReference type="Gene3D" id="2.170.130.10">
    <property type="entry name" value="TonB-dependent receptor, plug domain"/>
    <property type="match status" value="1"/>
</dbReference>
<evidence type="ECO:0000313" key="19">
    <source>
        <dbReference type="EMBL" id="PYF70056.1"/>
    </source>
</evidence>
<keyword evidence="10 15" id="KW-0798">TonB box</keyword>
<feature type="domain" description="TonB-dependent receptor-like beta-barrel" evidence="17">
    <location>
        <begin position="321"/>
        <end position="765"/>
    </location>
</feature>
<evidence type="ECO:0000256" key="15">
    <source>
        <dbReference type="RuleBase" id="RU003357"/>
    </source>
</evidence>
<keyword evidence="5" id="KW-0410">Iron transport</keyword>
<proteinExistence type="inferred from homology"/>
<evidence type="ECO:0000256" key="6">
    <source>
        <dbReference type="ARBA" id="ARBA00022692"/>
    </source>
</evidence>
<dbReference type="AlphaFoldDB" id="A0A318U7T2"/>
<dbReference type="GO" id="GO:0009279">
    <property type="term" value="C:cell outer membrane"/>
    <property type="evidence" value="ECO:0007669"/>
    <property type="project" value="UniProtKB-SubCell"/>
</dbReference>
<comment type="subcellular location">
    <subcellularLocation>
        <location evidence="1 14">Cell outer membrane</location>
        <topology evidence="1 14">Multi-pass membrane protein</topology>
    </subcellularLocation>
</comment>
<dbReference type="Proteomes" id="UP000248198">
    <property type="component" value="Unassembled WGS sequence"/>
</dbReference>
<sequence length="802" mass="88305">MSRLLSFKTIRIRATALLAAVLLVLCSFSGFAQQLGAIKGRTSTDNGTLMKGITVTIKELNRKTATHKSGEFSFEQVPEGAYTLEVSHVGWRAQSSRIMVKANEISQVDFKLTLSEKSLDIVTVIGKSKTFHTSQVSPSLKLDRPLLEIPQSIQIVNKSLLEEQQAFNTSSGITRNVSGVRTIAHQEEASVGIYVRGFSATNLRNGMSVGGSFGPLREDIAFVERVEFVKGPAGFLMGNTQPGGLYNVVTKKPMGTGKTSVKMTLGSFETYRSELDVDGKLSKDGKLLFRLNAMAGKVGSFVQYSDNKLWGINPSLRYKFSDETELTAEYTYSQNAFTGGFSKYTYSLKGFKDIARSFSFSDPIIDPTVIKDHSAFVTLNHQLSKDWKFTGQLAYLNSGMQGASLYSKYNTLNDKGDVIRGLSINDALNTSTLGQFFVNGKFETGQVNHRILAGLDLGSKYYVADWTALPDNIGPAFNIYNPVYGKLKKSDLPFYDRSRSLRERGAAYLTEYNFSSAFLQEEMGFFSDRIRLSLGLRYTSTSKTSAADNGARVKNDAFTPRIGLSATVAPQTTVYALYDQSFQEQVGTLLDGGAAKPSLGSNKEIGAKRSWFGGRWLTSLAVYEVTKTNLLTQADPTVPGIMIQTGEARSRGVEFDLKGEVISGLNLMLNYAYTDAKVSKDRNPARIGNNLDGTAKHISNGWATYRIQDGKVAGLGFSVGYQYEAGRAGWPVVENKNLPDNFFSLDAGASYVKKNYNISLLVNNLTDRYNYTGFYPGAWGYKHYGWRALAPANFRLSVAYTF</sequence>
<evidence type="ECO:0000256" key="13">
    <source>
        <dbReference type="ARBA" id="ARBA00023237"/>
    </source>
</evidence>
<evidence type="ECO:0000256" key="8">
    <source>
        <dbReference type="ARBA" id="ARBA00023004"/>
    </source>
</evidence>
<accession>A0A318U7T2</accession>
<evidence type="ECO:0000256" key="10">
    <source>
        <dbReference type="ARBA" id="ARBA00023077"/>
    </source>
</evidence>
<keyword evidence="6 14" id="KW-0812">Transmembrane</keyword>
<evidence type="ECO:0000256" key="1">
    <source>
        <dbReference type="ARBA" id="ARBA00004571"/>
    </source>
</evidence>
<dbReference type="GO" id="GO:0015344">
    <property type="term" value="F:siderophore uptake transmembrane transporter activity"/>
    <property type="evidence" value="ECO:0007669"/>
    <property type="project" value="TreeGrafter"/>
</dbReference>
<comment type="caution">
    <text evidence="19">The sequence shown here is derived from an EMBL/GenBank/DDBJ whole genome shotgun (WGS) entry which is preliminary data.</text>
</comment>
<keyword evidence="3 14" id="KW-0813">Transport</keyword>
<keyword evidence="8" id="KW-0408">Iron</keyword>
<dbReference type="RefSeq" id="WP_110834233.1">
    <property type="nucleotide sequence ID" value="NZ_QKLU01000009.1"/>
</dbReference>
<dbReference type="SUPFAM" id="SSF56935">
    <property type="entry name" value="Porins"/>
    <property type="match status" value="1"/>
</dbReference>
<evidence type="ECO:0000256" key="11">
    <source>
        <dbReference type="ARBA" id="ARBA00023136"/>
    </source>
</evidence>
<evidence type="ECO:0000256" key="4">
    <source>
        <dbReference type="ARBA" id="ARBA00022452"/>
    </source>
</evidence>
<dbReference type="OrthoDB" id="9775095at2"/>
<dbReference type="Pfam" id="PF00593">
    <property type="entry name" value="TonB_dep_Rec_b-barrel"/>
    <property type="match status" value="1"/>
</dbReference>
<feature type="domain" description="TonB-dependent receptor plug" evidence="18">
    <location>
        <begin position="146"/>
        <end position="244"/>
    </location>
</feature>
<dbReference type="PANTHER" id="PTHR32552">
    <property type="entry name" value="FERRICHROME IRON RECEPTOR-RELATED"/>
    <property type="match status" value="1"/>
</dbReference>
<evidence type="ECO:0000256" key="16">
    <source>
        <dbReference type="SAM" id="SignalP"/>
    </source>
</evidence>
<dbReference type="PANTHER" id="PTHR32552:SF68">
    <property type="entry name" value="FERRICHROME OUTER MEMBRANE TRANSPORTER_PHAGE RECEPTOR"/>
    <property type="match status" value="1"/>
</dbReference>
<dbReference type="Pfam" id="PF13715">
    <property type="entry name" value="CarbopepD_reg_2"/>
    <property type="match status" value="1"/>
</dbReference>
<dbReference type="InterPro" id="IPR013784">
    <property type="entry name" value="Carb-bd-like_fold"/>
</dbReference>
<evidence type="ECO:0000256" key="5">
    <source>
        <dbReference type="ARBA" id="ARBA00022496"/>
    </source>
</evidence>
<dbReference type="GO" id="GO:0038023">
    <property type="term" value="F:signaling receptor activity"/>
    <property type="evidence" value="ECO:0007669"/>
    <property type="project" value="InterPro"/>
</dbReference>
<evidence type="ECO:0000256" key="7">
    <source>
        <dbReference type="ARBA" id="ARBA00022729"/>
    </source>
</evidence>
<dbReference type="PROSITE" id="PS52016">
    <property type="entry name" value="TONB_DEPENDENT_REC_3"/>
    <property type="match status" value="1"/>
</dbReference>
<dbReference type="Gene3D" id="2.40.170.20">
    <property type="entry name" value="TonB-dependent receptor, beta-barrel domain"/>
    <property type="match status" value="1"/>
</dbReference>
<evidence type="ECO:0000256" key="9">
    <source>
        <dbReference type="ARBA" id="ARBA00023065"/>
    </source>
</evidence>